<accession>A0A8J6P2J3</accession>
<evidence type="ECO:0000256" key="1">
    <source>
        <dbReference type="ARBA" id="ARBA00001933"/>
    </source>
</evidence>
<sequence>VVTAAQLARYLPVQQEQVQKVIERYPLRINPYYLSLIGKPHDPIWRQVVPDIAEIDDQHGLDDPLAEDEHSPVPNLIHRYPDRVVLLVSSQCAVNCRYCMRKRKFAQPFIITAETIEAGIAYIKEHAEVRDVILSGGDPLLLDDDDLHRILENIRRIPHVEIIRIHTRVPGILPRRITRNLSQMLKAFHPLYINVHINHPDEITDQAALACNLLADAGIPLGCQTVLLKGVNDDTGVMKSLMQKLLRIRVKPYYLHHPDLIRGTRHFQTTLDVGLRIMEALRGHTSGLCVPHYMIDLPGGGGKIPLLSKYTIEKKTGKWLIRNYAGKIYEYPIT</sequence>
<comment type="caution">
    <text evidence="14">The sequence shown here is derived from an EMBL/GenBank/DDBJ whole genome shotgun (WGS) entry which is preliminary data.</text>
</comment>
<dbReference type="GO" id="GO:0016853">
    <property type="term" value="F:isomerase activity"/>
    <property type="evidence" value="ECO:0007669"/>
    <property type="project" value="UniProtKB-KW"/>
</dbReference>
<proteinExistence type="inferred from homology"/>
<comment type="cofactor">
    <cofactor evidence="1 12">
        <name>pyridoxal 5'-phosphate</name>
        <dbReference type="ChEBI" id="CHEBI:597326"/>
    </cofactor>
</comment>
<evidence type="ECO:0000256" key="3">
    <source>
        <dbReference type="ARBA" id="ARBA00008703"/>
    </source>
</evidence>
<feature type="modified residue" description="N6-(pyridoxal phosphate)lysine" evidence="12">
    <location>
        <position position="303"/>
    </location>
</feature>
<dbReference type="InterPro" id="IPR013785">
    <property type="entry name" value="Aldolase_TIM"/>
</dbReference>
<dbReference type="PIRSF" id="PIRSF004911">
    <property type="entry name" value="DUF160"/>
    <property type="match status" value="1"/>
</dbReference>
<dbReference type="PANTHER" id="PTHR30538">
    <property type="entry name" value="LYSINE 2,3-AMINOMUTASE-RELATED"/>
    <property type="match status" value="1"/>
</dbReference>
<keyword evidence="4 11" id="KW-0004">4Fe-4S</keyword>
<keyword evidence="5" id="KW-0949">S-adenosyl-L-methionine</keyword>
<dbReference type="SUPFAM" id="SSF102114">
    <property type="entry name" value="Radical SAM enzymes"/>
    <property type="match status" value="1"/>
</dbReference>
<dbReference type="GO" id="GO:0051539">
    <property type="term" value="F:4 iron, 4 sulfur cluster binding"/>
    <property type="evidence" value="ECO:0007669"/>
    <property type="project" value="UniProtKB-KW"/>
</dbReference>
<gene>
    <name evidence="14" type="ORF">H8D96_07620</name>
</gene>
<name>A0A8J6P2J3_9BACT</name>
<dbReference type="Pfam" id="PF12544">
    <property type="entry name" value="LAM_C"/>
    <property type="match status" value="1"/>
</dbReference>
<evidence type="ECO:0000313" key="15">
    <source>
        <dbReference type="Proteomes" id="UP000605201"/>
    </source>
</evidence>
<evidence type="ECO:0000256" key="4">
    <source>
        <dbReference type="ARBA" id="ARBA00022485"/>
    </source>
</evidence>
<dbReference type="GO" id="GO:0046872">
    <property type="term" value="F:metal ion binding"/>
    <property type="evidence" value="ECO:0007669"/>
    <property type="project" value="UniProtKB-KW"/>
</dbReference>
<dbReference type="InterPro" id="IPR025895">
    <property type="entry name" value="LAM_C_dom"/>
</dbReference>
<comment type="similarity">
    <text evidence="3">Belongs to the radical SAM superfamily. KamA family.</text>
</comment>
<keyword evidence="9 11" id="KW-0411">Iron-sulfur</keyword>
<dbReference type="PROSITE" id="PS51918">
    <property type="entry name" value="RADICAL_SAM"/>
    <property type="match status" value="1"/>
</dbReference>
<feature type="binding site" evidence="11">
    <location>
        <position position="96"/>
    </location>
    <ligand>
        <name>[4Fe-4S] cluster</name>
        <dbReference type="ChEBI" id="CHEBI:49883"/>
        <note>4Fe-4S-S-AdoMet</note>
    </ligand>
</feature>
<dbReference type="SFLD" id="SFLDG01070">
    <property type="entry name" value="PLP-dependent"/>
    <property type="match status" value="1"/>
</dbReference>
<dbReference type="InterPro" id="IPR058240">
    <property type="entry name" value="rSAM_sf"/>
</dbReference>
<protein>
    <submittedName>
        <fullName evidence="14">KamA family radical SAM protein</fullName>
    </submittedName>
</protein>
<evidence type="ECO:0000259" key="13">
    <source>
        <dbReference type="PROSITE" id="PS51918"/>
    </source>
</evidence>
<keyword evidence="6 11" id="KW-0479">Metal-binding</keyword>
<dbReference type="EMBL" id="JACNIG010000174">
    <property type="protein sequence ID" value="MBC8431775.1"/>
    <property type="molecule type" value="Genomic_DNA"/>
</dbReference>
<keyword evidence="8" id="KW-0408">Iron</keyword>
<evidence type="ECO:0000256" key="9">
    <source>
        <dbReference type="ARBA" id="ARBA00023014"/>
    </source>
</evidence>
<keyword evidence="10" id="KW-0413">Isomerase</keyword>
<keyword evidence="7 12" id="KW-0663">Pyridoxal phosphate</keyword>
<evidence type="ECO:0000256" key="5">
    <source>
        <dbReference type="ARBA" id="ARBA00022691"/>
    </source>
</evidence>
<dbReference type="InterPro" id="IPR003739">
    <property type="entry name" value="Lys_aminomutase/Glu_NH3_mut"/>
</dbReference>
<reference evidence="14 15" key="1">
    <citation type="submission" date="2020-08" db="EMBL/GenBank/DDBJ databases">
        <title>Bridging the membrane lipid divide: bacteria of the FCB group superphylum have the potential to synthesize archaeal ether lipids.</title>
        <authorList>
            <person name="Villanueva L."/>
            <person name="Von Meijenfeldt F.A.B."/>
            <person name="Westbye A.B."/>
            <person name="Yadav S."/>
            <person name="Hopmans E.C."/>
            <person name="Dutilh B.E."/>
            <person name="Sinninghe Damste J.S."/>
        </authorList>
    </citation>
    <scope>NUCLEOTIDE SEQUENCE [LARGE SCALE GENOMIC DNA]</scope>
    <source>
        <strain evidence="14">NIOZ-UU17</strain>
    </source>
</reference>
<evidence type="ECO:0000256" key="8">
    <source>
        <dbReference type="ARBA" id="ARBA00023004"/>
    </source>
</evidence>
<dbReference type="SFLD" id="SFLDS00029">
    <property type="entry name" value="Radical_SAM"/>
    <property type="match status" value="1"/>
</dbReference>
<feature type="non-terminal residue" evidence="14">
    <location>
        <position position="1"/>
    </location>
</feature>
<dbReference type="Gene3D" id="3.20.20.70">
    <property type="entry name" value="Aldolase class I"/>
    <property type="match status" value="1"/>
</dbReference>
<evidence type="ECO:0000256" key="12">
    <source>
        <dbReference type="PIRSR" id="PIRSR603739-50"/>
    </source>
</evidence>
<dbReference type="AlphaFoldDB" id="A0A8J6P2J3"/>
<evidence type="ECO:0000256" key="7">
    <source>
        <dbReference type="ARBA" id="ARBA00022898"/>
    </source>
</evidence>
<comment type="cofactor">
    <cofactor evidence="2">
        <name>[4Fe-4S] cluster</name>
        <dbReference type="ChEBI" id="CHEBI:49883"/>
    </cofactor>
</comment>
<dbReference type="NCBIfam" id="TIGR00238">
    <property type="entry name" value="KamA family radical SAM protein"/>
    <property type="match status" value="1"/>
</dbReference>
<dbReference type="InterPro" id="IPR007197">
    <property type="entry name" value="rSAM"/>
</dbReference>
<evidence type="ECO:0000256" key="10">
    <source>
        <dbReference type="ARBA" id="ARBA00023235"/>
    </source>
</evidence>
<evidence type="ECO:0000313" key="14">
    <source>
        <dbReference type="EMBL" id="MBC8431775.1"/>
    </source>
</evidence>
<evidence type="ECO:0000256" key="2">
    <source>
        <dbReference type="ARBA" id="ARBA00001966"/>
    </source>
</evidence>
<feature type="domain" description="Radical SAM core" evidence="13">
    <location>
        <begin position="78"/>
        <end position="288"/>
    </location>
</feature>
<organism evidence="14 15">
    <name type="scientific">Candidatus Desulfatibia vada</name>
    <dbReference type="NCBI Taxonomy" id="2841696"/>
    <lineage>
        <taxon>Bacteria</taxon>
        <taxon>Pseudomonadati</taxon>
        <taxon>Thermodesulfobacteriota</taxon>
        <taxon>Desulfobacteria</taxon>
        <taxon>Desulfobacterales</taxon>
        <taxon>Desulfobacterales incertae sedis</taxon>
        <taxon>Candidatus Desulfatibia</taxon>
    </lineage>
</organism>
<evidence type="ECO:0000256" key="11">
    <source>
        <dbReference type="PIRSR" id="PIRSR004911-1"/>
    </source>
</evidence>
<evidence type="ECO:0000256" key="6">
    <source>
        <dbReference type="ARBA" id="ARBA00022723"/>
    </source>
</evidence>
<dbReference type="CDD" id="cd01335">
    <property type="entry name" value="Radical_SAM"/>
    <property type="match status" value="1"/>
</dbReference>
<feature type="binding site" evidence="11">
    <location>
        <position position="99"/>
    </location>
    <ligand>
        <name>[4Fe-4S] cluster</name>
        <dbReference type="ChEBI" id="CHEBI:49883"/>
        <note>4Fe-4S-S-AdoMet</note>
    </ligand>
</feature>
<dbReference type="Proteomes" id="UP000605201">
    <property type="component" value="Unassembled WGS sequence"/>
</dbReference>
<dbReference type="Pfam" id="PF04055">
    <property type="entry name" value="Radical_SAM"/>
    <property type="match status" value="1"/>
</dbReference>
<dbReference type="PANTHER" id="PTHR30538:SF1">
    <property type="entry name" value="L-LYSINE 2,3-AMINOMUTASE"/>
    <property type="match status" value="1"/>
</dbReference>
<feature type="binding site" evidence="11">
    <location>
        <position position="92"/>
    </location>
    <ligand>
        <name>[4Fe-4S] cluster</name>
        <dbReference type="ChEBI" id="CHEBI:49883"/>
        <note>4Fe-4S-S-AdoMet</note>
    </ligand>
</feature>